<dbReference type="SUPFAM" id="SSF56436">
    <property type="entry name" value="C-type lectin-like"/>
    <property type="match status" value="1"/>
</dbReference>
<dbReference type="KEGG" id="bts:Btus_1257"/>
<organism evidence="6 7">
    <name type="scientific">Kyrpidia tusciae (strain DSM 2912 / NBRC 15312 / T2)</name>
    <name type="common">Bacillus tusciae</name>
    <dbReference type="NCBI Taxonomy" id="562970"/>
    <lineage>
        <taxon>Bacteria</taxon>
        <taxon>Bacillati</taxon>
        <taxon>Bacillota</taxon>
        <taxon>Bacilli</taxon>
        <taxon>Bacillales</taxon>
        <taxon>Alicyclobacillaceae</taxon>
        <taxon>Kyrpidia</taxon>
    </lineage>
</organism>
<dbReference type="HOGENOM" id="CLU_012431_9_0_9"/>
<dbReference type="InterPro" id="IPR051043">
    <property type="entry name" value="Sulfatase_Mod_Factor_Kinase"/>
</dbReference>
<evidence type="ECO:0000313" key="7">
    <source>
        <dbReference type="Proteomes" id="UP000002368"/>
    </source>
</evidence>
<dbReference type="eggNOG" id="COG1262">
    <property type="taxonomic scope" value="Bacteria"/>
</dbReference>
<sequence>MSEHEHWVERYQAVRGLTESLCLPLEPEDFVIQVCEDVSPPKWHLAHTSWFFETFLLIPEIAGYRPYHPLYSHLFNSYYEQVGSHIVRTDRGHLSRPTLKEIYAYRRHVDMHMVQWIQSENLEAKAHLRSILELGLHHEQQHQELLLMDIKMNFYLNPLKPSYSTPNSPQPQVRISPHWKRIQGGLVSIGHDSESFAFDNETPRHHAWLNDYELASLPVTNEEFLEFMEAGGYERSEYWLSDGWETVQKQGWNAPLYWDKIEGEWWVFTLSGYQKLNPDEPVCHVSFYEADAFSRWAGARLPTEEEWEHAFRTEWPSFGHFLESGTFHPRPASPSQPVAPSQSTGELLQGFGDVWEWTSSPYAPYPGYKPAHGALGEYNGKFMSNQMVLRGGCCVTPKDHIRATYRNFYRPEKRWPFTGFRLARDIKEDRV</sequence>
<dbReference type="GO" id="GO:0052699">
    <property type="term" value="P:ergothioneine biosynthetic process"/>
    <property type="evidence" value="ECO:0007669"/>
    <property type="project" value="InterPro"/>
</dbReference>
<dbReference type="AlphaFoldDB" id="D5WXR3"/>
<dbReference type="Pfam" id="PF03781">
    <property type="entry name" value="FGE-sulfatase"/>
    <property type="match status" value="1"/>
</dbReference>
<dbReference type="RefSeq" id="WP_013075274.1">
    <property type="nucleotide sequence ID" value="NC_014098.1"/>
</dbReference>
<evidence type="ECO:0000313" key="6">
    <source>
        <dbReference type="EMBL" id="ADG05984.1"/>
    </source>
</evidence>
<dbReference type="InterPro" id="IPR005532">
    <property type="entry name" value="SUMF_dom"/>
</dbReference>
<feature type="domain" description="Sulfatase-modifying factor enzyme-like" evidence="4">
    <location>
        <begin position="179"/>
        <end position="424"/>
    </location>
</feature>
<dbReference type="Proteomes" id="UP000002368">
    <property type="component" value="Chromosome"/>
</dbReference>
<dbReference type="InterPro" id="IPR042095">
    <property type="entry name" value="SUMF_sf"/>
</dbReference>
<dbReference type="Pfam" id="PF12867">
    <property type="entry name" value="DinB_2"/>
    <property type="match status" value="1"/>
</dbReference>
<dbReference type="InterPro" id="IPR017806">
    <property type="entry name" value="EgtB"/>
</dbReference>
<dbReference type="InterPro" id="IPR016187">
    <property type="entry name" value="CTDL_fold"/>
</dbReference>
<dbReference type="InterPro" id="IPR024775">
    <property type="entry name" value="DinB-like"/>
</dbReference>
<dbReference type="EMBL" id="CP002017">
    <property type="protein sequence ID" value="ADG05984.1"/>
    <property type="molecule type" value="Genomic_DNA"/>
</dbReference>
<dbReference type="PANTHER" id="PTHR23150:SF36">
    <property type="entry name" value="HERCYNINE OXYGENASE"/>
    <property type="match status" value="1"/>
</dbReference>
<accession>D5WXR3</accession>
<comment type="pathway">
    <text evidence="3">Amino-acid biosynthesis; ergothioneine biosynthesis.</text>
</comment>
<dbReference type="OrthoDB" id="9768004at2"/>
<dbReference type="PANTHER" id="PTHR23150">
    <property type="entry name" value="SULFATASE MODIFYING FACTOR 1, 2"/>
    <property type="match status" value="1"/>
</dbReference>
<keyword evidence="2" id="KW-0408">Iron</keyword>
<evidence type="ECO:0000256" key="2">
    <source>
        <dbReference type="ARBA" id="ARBA00023004"/>
    </source>
</evidence>
<keyword evidence="1" id="KW-0560">Oxidoreductase</keyword>
<evidence type="ECO:0000259" key="4">
    <source>
        <dbReference type="Pfam" id="PF03781"/>
    </source>
</evidence>
<keyword evidence="7" id="KW-1185">Reference proteome</keyword>
<proteinExistence type="predicted"/>
<evidence type="ECO:0000256" key="3">
    <source>
        <dbReference type="ARBA" id="ARBA00037882"/>
    </source>
</evidence>
<evidence type="ECO:0008006" key="8">
    <source>
        <dbReference type="Google" id="ProtNLM"/>
    </source>
</evidence>
<dbReference type="STRING" id="562970.Btus_1257"/>
<gene>
    <name evidence="6" type="ordered locus">Btus_1257</name>
</gene>
<name>D5WXR3_KYRT2</name>
<evidence type="ECO:0000256" key="1">
    <source>
        <dbReference type="ARBA" id="ARBA00023002"/>
    </source>
</evidence>
<feature type="domain" description="DinB-like" evidence="5">
    <location>
        <begin position="11"/>
        <end position="145"/>
    </location>
</feature>
<dbReference type="Gene3D" id="3.90.1580.10">
    <property type="entry name" value="paralog of FGE (formylglycine-generating enzyme)"/>
    <property type="match status" value="1"/>
</dbReference>
<dbReference type="NCBIfam" id="TIGR03440">
    <property type="entry name" value="egtB_TIGR03440"/>
    <property type="match status" value="1"/>
</dbReference>
<protein>
    <recommendedName>
        <fullName evidence="8">Ergothioneine biosynthesis protein EgtB</fullName>
    </recommendedName>
</protein>
<reference evidence="6 7" key="1">
    <citation type="journal article" date="2011" name="Stand. Genomic Sci.">
        <title>Complete genome sequence of the thermophilic, hydrogen-oxidizing Bacillus tusciae type strain (T2) and reclassification in the new genus, Kyrpidia gen. nov. as Kyrpidia tusciae comb. nov. and emendation of the family Alicyclobacillaceae da Costa and Rainey, 2010.</title>
        <authorList>
            <person name="Klenk H.P."/>
            <person name="Lapidus A."/>
            <person name="Chertkov O."/>
            <person name="Copeland A."/>
            <person name="Del Rio T.G."/>
            <person name="Nolan M."/>
            <person name="Lucas S."/>
            <person name="Chen F."/>
            <person name="Tice H."/>
            <person name="Cheng J.F."/>
            <person name="Han C."/>
            <person name="Bruce D."/>
            <person name="Goodwin L."/>
            <person name="Pitluck S."/>
            <person name="Pati A."/>
            <person name="Ivanova N."/>
            <person name="Mavromatis K."/>
            <person name="Daum C."/>
            <person name="Chen A."/>
            <person name="Palaniappan K."/>
            <person name="Chang Y.J."/>
            <person name="Land M."/>
            <person name="Hauser L."/>
            <person name="Jeffries C.D."/>
            <person name="Detter J.C."/>
            <person name="Rohde M."/>
            <person name="Abt B."/>
            <person name="Pukall R."/>
            <person name="Goker M."/>
            <person name="Bristow J."/>
            <person name="Markowitz V."/>
            <person name="Hugenholtz P."/>
            <person name="Eisen J.A."/>
        </authorList>
    </citation>
    <scope>NUCLEOTIDE SEQUENCE [LARGE SCALE GENOMIC DNA]</scope>
    <source>
        <strain evidence="6 7">DSM 2912</strain>
    </source>
</reference>
<evidence type="ECO:0000259" key="5">
    <source>
        <dbReference type="Pfam" id="PF12867"/>
    </source>
</evidence>